<keyword evidence="4" id="KW-1185">Reference proteome</keyword>
<dbReference type="SUPFAM" id="SSF56672">
    <property type="entry name" value="DNA/RNA polymerases"/>
    <property type="match status" value="1"/>
</dbReference>
<dbReference type="EMBL" id="CP133622">
    <property type="protein sequence ID" value="WMV54372.1"/>
    <property type="molecule type" value="Genomic_DNA"/>
</dbReference>
<proteinExistence type="predicted"/>
<name>A0AAF0UXN2_SOLVR</name>
<dbReference type="AlphaFoldDB" id="A0AAF0UXN2"/>
<reference evidence="3" key="1">
    <citation type="submission" date="2023-08" db="EMBL/GenBank/DDBJ databases">
        <title>A de novo genome assembly of Solanum verrucosum Schlechtendal, a Mexican diploid species geographically isolated from the other diploid A-genome species in potato relatives.</title>
        <authorList>
            <person name="Hosaka K."/>
        </authorList>
    </citation>
    <scope>NUCLEOTIDE SEQUENCE</scope>
    <source>
        <tissue evidence="3">Young leaves</tissue>
    </source>
</reference>
<dbReference type="PANTHER" id="PTHR37984:SF5">
    <property type="entry name" value="PROTEIN NYNRIN-LIKE"/>
    <property type="match status" value="1"/>
</dbReference>
<dbReference type="CDD" id="cd09274">
    <property type="entry name" value="RNase_HI_RT_Ty3"/>
    <property type="match status" value="1"/>
</dbReference>
<dbReference type="PANTHER" id="PTHR37984">
    <property type="entry name" value="PROTEIN CBG26694"/>
    <property type="match status" value="1"/>
</dbReference>
<organism evidence="3 4">
    <name type="scientific">Solanum verrucosum</name>
    <dbReference type="NCBI Taxonomy" id="315347"/>
    <lineage>
        <taxon>Eukaryota</taxon>
        <taxon>Viridiplantae</taxon>
        <taxon>Streptophyta</taxon>
        <taxon>Embryophyta</taxon>
        <taxon>Tracheophyta</taxon>
        <taxon>Spermatophyta</taxon>
        <taxon>Magnoliopsida</taxon>
        <taxon>eudicotyledons</taxon>
        <taxon>Gunneridae</taxon>
        <taxon>Pentapetalae</taxon>
        <taxon>asterids</taxon>
        <taxon>lamiids</taxon>
        <taxon>Solanales</taxon>
        <taxon>Solanaceae</taxon>
        <taxon>Solanoideae</taxon>
        <taxon>Solaneae</taxon>
        <taxon>Solanum</taxon>
    </lineage>
</organism>
<evidence type="ECO:0000259" key="2">
    <source>
        <dbReference type="Pfam" id="PF17919"/>
    </source>
</evidence>
<evidence type="ECO:0000313" key="4">
    <source>
        <dbReference type="Proteomes" id="UP001234989"/>
    </source>
</evidence>
<feature type="domain" description="Reverse transcriptase/retrotransposon-derived protein RNase H-like" evidence="2">
    <location>
        <begin position="108"/>
        <end position="202"/>
    </location>
</feature>
<dbReference type="Pfam" id="PF17919">
    <property type="entry name" value="RT_RNaseH_2"/>
    <property type="match status" value="1"/>
</dbReference>
<feature type="non-terminal residue" evidence="3">
    <location>
        <position position="1"/>
    </location>
</feature>
<dbReference type="InterPro" id="IPR043128">
    <property type="entry name" value="Rev_trsase/Diguanyl_cyclase"/>
</dbReference>
<dbReference type="Proteomes" id="UP001234989">
    <property type="component" value="Chromosome 11"/>
</dbReference>
<feature type="non-terminal residue" evidence="3">
    <location>
        <position position="211"/>
    </location>
</feature>
<protein>
    <recommendedName>
        <fullName evidence="2">Reverse transcriptase/retrotransposon-derived protein RNase H-like domain-containing protein</fullName>
    </recommendedName>
</protein>
<dbReference type="InterPro" id="IPR050951">
    <property type="entry name" value="Retrovirus_Pol_polyprotein"/>
</dbReference>
<dbReference type="GO" id="GO:0003824">
    <property type="term" value="F:catalytic activity"/>
    <property type="evidence" value="ECO:0007669"/>
    <property type="project" value="UniProtKB-KW"/>
</dbReference>
<accession>A0AAF0UXN2</accession>
<dbReference type="FunFam" id="3.30.70.270:FF:000020">
    <property type="entry name" value="Transposon Tf2-6 polyprotein-like Protein"/>
    <property type="match status" value="1"/>
</dbReference>
<evidence type="ECO:0000313" key="3">
    <source>
        <dbReference type="EMBL" id="WMV54372.1"/>
    </source>
</evidence>
<dbReference type="InterPro" id="IPR041577">
    <property type="entry name" value="RT_RNaseH_2"/>
</dbReference>
<evidence type="ECO:0000256" key="1">
    <source>
        <dbReference type="ARBA" id="ARBA00023268"/>
    </source>
</evidence>
<dbReference type="InterPro" id="IPR043502">
    <property type="entry name" value="DNA/RNA_pol_sf"/>
</dbReference>
<keyword evidence="1" id="KW-0511">Multifunctional enzyme</keyword>
<dbReference type="Gene3D" id="3.10.20.370">
    <property type="match status" value="1"/>
</dbReference>
<dbReference type="Gene3D" id="3.30.70.270">
    <property type="match status" value="2"/>
</dbReference>
<sequence>VYSRSRADHVVHLKAVFEVLRKQSLYAKSSKCSFGQSQVEYLGHIITSEGVSTDPSKVRSMSEWPTPTTLRALRGFLGLTGYYRKYVHNYGIICRPLTDLLKKDAFRWNEEADQAFIALKHAMSNAPVLALPDYTKEFIVETDASLTGIGAVLMQGSRPIAYFSKVLAPRHRGKSIYEKEYTALLNAVDKWRHYLQYKHFVVKTDHHSLKY</sequence>
<gene>
    <name evidence="3" type="ORF">MTR67_047757</name>
</gene>